<keyword evidence="2" id="KW-0325">Glycoprotein</keyword>
<name>A0A1C0AB64_9FIRM</name>
<dbReference type="SUPFAM" id="SSF52540">
    <property type="entry name" value="P-loop containing nucleoside triphosphate hydrolases"/>
    <property type="match status" value="1"/>
</dbReference>
<protein>
    <recommendedName>
        <fullName evidence="3">Sulfotransferase domain-containing protein</fullName>
    </recommendedName>
</protein>
<dbReference type="Proteomes" id="UP000093514">
    <property type="component" value="Unassembled WGS sequence"/>
</dbReference>
<keyword evidence="1" id="KW-0808">Transferase</keyword>
<evidence type="ECO:0000256" key="2">
    <source>
        <dbReference type="ARBA" id="ARBA00023180"/>
    </source>
</evidence>
<evidence type="ECO:0000256" key="1">
    <source>
        <dbReference type="ARBA" id="ARBA00022679"/>
    </source>
</evidence>
<sequence>MAVDFIIVGAMKAGTTSLAFHLNNHPDIYIPQRELHFFDNEDNYKRGYKYYLSLFEYEGEKVVGEKTPTYSYLDKVAERIYKFNPNLKIIWIFRNPIDRAYSNYWHAVEKGAEYLSFSKAIKKEPNRIKTDIWKGYLKRSIYVEQVERYLQFFNKEQMLFLLFEDFMNQPERELKKICNFVNVNADKFEYIEEIRNKTTVPRSKIILWLFRKIFGYKSRLYNITYKLNTFGKKAGYPALSNNIRLELREYFSDYNNQLEELTGLDLSVWNG</sequence>
<dbReference type="PANTHER" id="PTHR10605">
    <property type="entry name" value="HEPARAN SULFATE SULFOTRANSFERASE"/>
    <property type="match status" value="1"/>
</dbReference>
<dbReference type="InterPro" id="IPR027417">
    <property type="entry name" value="P-loop_NTPase"/>
</dbReference>
<evidence type="ECO:0000313" key="5">
    <source>
        <dbReference type="Proteomes" id="UP000093514"/>
    </source>
</evidence>
<accession>A0A1C0AB64</accession>
<dbReference type="GO" id="GO:0008146">
    <property type="term" value="F:sulfotransferase activity"/>
    <property type="evidence" value="ECO:0007669"/>
    <property type="project" value="InterPro"/>
</dbReference>
<evidence type="ECO:0000259" key="3">
    <source>
        <dbReference type="Pfam" id="PF00685"/>
    </source>
</evidence>
<keyword evidence="5" id="KW-1185">Reference proteome</keyword>
<dbReference type="PANTHER" id="PTHR10605:SF56">
    <property type="entry name" value="BIFUNCTIONAL HEPARAN SULFATE N-DEACETYLASE_N-SULFOTRANSFERASE"/>
    <property type="match status" value="1"/>
</dbReference>
<dbReference type="InterPro" id="IPR000863">
    <property type="entry name" value="Sulfotransferase_dom"/>
</dbReference>
<gene>
    <name evidence="4" type="ORF">U472_03450</name>
</gene>
<dbReference type="Pfam" id="PF00685">
    <property type="entry name" value="Sulfotransfer_1"/>
    <property type="match status" value="1"/>
</dbReference>
<reference evidence="4 5" key="2">
    <citation type="submission" date="2016-08" db="EMBL/GenBank/DDBJ databases">
        <title>Orenia metallireducens sp. nov. strain Z6, a Novel Metal-reducing Firmicute from the Deep Subsurface.</title>
        <authorList>
            <person name="Maxim B.I."/>
            <person name="Kenneth K."/>
            <person name="Flynn T.M."/>
            <person name="Oloughlin E.J."/>
            <person name="Locke R.A."/>
            <person name="Weber J.R."/>
            <person name="Egan S.M."/>
            <person name="Mackie R.I."/>
            <person name="Cann I.K."/>
        </authorList>
    </citation>
    <scope>NUCLEOTIDE SEQUENCE [LARGE SCALE GENOMIC DNA]</scope>
    <source>
        <strain evidence="4 5">Z6</strain>
    </source>
</reference>
<dbReference type="Gene3D" id="3.40.50.300">
    <property type="entry name" value="P-loop containing nucleotide triphosphate hydrolases"/>
    <property type="match status" value="1"/>
</dbReference>
<dbReference type="InterPro" id="IPR037359">
    <property type="entry name" value="NST/OST"/>
</dbReference>
<dbReference type="RefSeq" id="WP_068715541.1">
    <property type="nucleotide sequence ID" value="NZ_LWDV01000007.1"/>
</dbReference>
<proteinExistence type="predicted"/>
<organism evidence="4 5">
    <name type="scientific">Orenia metallireducens</name>
    <dbReference type="NCBI Taxonomy" id="1413210"/>
    <lineage>
        <taxon>Bacteria</taxon>
        <taxon>Bacillati</taxon>
        <taxon>Bacillota</taxon>
        <taxon>Clostridia</taxon>
        <taxon>Halanaerobiales</taxon>
        <taxon>Halobacteroidaceae</taxon>
        <taxon>Orenia</taxon>
    </lineage>
</organism>
<dbReference type="OrthoDB" id="9797480at2"/>
<evidence type="ECO:0000313" key="4">
    <source>
        <dbReference type="EMBL" id="OCL27619.1"/>
    </source>
</evidence>
<reference evidence="5" key="1">
    <citation type="submission" date="2016-07" db="EMBL/GenBank/DDBJ databases">
        <authorList>
            <person name="Florea S."/>
            <person name="Webb J.S."/>
            <person name="Jaromczyk J."/>
            <person name="Schardl C.L."/>
        </authorList>
    </citation>
    <scope>NUCLEOTIDE SEQUENCE [LARGE SCALE GENOMIC DNA]</scope>
    <source>
        <strain evidence="5">Z6</strain>
    </source>
</reference>
<dbReference type="AlphaFoldDB" id="A0A1C0AB64"/>
<dbReference type="EMBL" id="LWDV01000007">
    <property type="protein sequence ID" value="OCL27619.1"/>
    <property type="molecule type" value="Genomic_DNA"/>
</dbReference>
<feature type="domain" description="Sulfotransferase" evidence="3">
    <location>
        <begin position="4"/>
        <end position="197"/>
    </location>
</feature>
<comment type="caution">
    <text evidence="4">The sequence shown here is derived from an EMBL/GenBank/DDBJ whole genome shotgun (WGS) entry which is preliminary data.</text>
</comment>